<comment type="similarity">
    <text evidence="10">Belongs to the PlsY family.</text>
</comment>
<dbReference type="SMART" id="SM01207">
    <property type="entry name" value="G3P_acyltransf"/>
    <property type="match status" value="1"/>
</dbReference>
<dbReference type="InterPro" id="IPR003811">
    <property type="entry name" value="G3P_acylTferase_PlsY"/>
</dbReference>
<dbReference type="AlphaFoldDB" id="F4A1B2"/>
<keyword evidence="4 10" id="KW-0812">Transmembrane</keyword>
<dbReference type="NCBIfam" id="TIGR00023">
    <property type="entry name" value="glycerol-3-phosphate 1-O-acyltransferase PlsY"/>
    <property type="match status" value="1"/>
</dbReference>
<sequence>MGIVIAVIIGYLIGSISTALIVSQMLGHIDIRQYGSGNAGATNIARVLGKRAGAITLVFDFLKGVIAVLIGQWLGGQWGAVLAGMAAVAGHNWPIYFQFRGGKGVATTLGAALVISPLIGLLILLIAGVIILVTRYVSLGSIIASIAYPILVLIISPDPWLILFSIFTCIMIIARHNNNIKRLLSGSESKLGEKAKKV</sequence>
<dbReference type="GO" id="GO:0005886">
    <property type="term" value="C:plasma membrane"/>
    <property type="evidence" value="ECO:0007669"/>
    <property type="project" value="UniProtKB-SubCell"/>
</dbReference>
<gene>
    <name evidence="10" type="primary">plsY</name>
    <name evidence="11" type="ordered locus">Mahau_1854</name>
</gene>
<dbReference type="Proteomes" id="UP000008457">
    <property type="component" value="Chromosome"/>
</dbReference>
<dbReference type="PANTHER" id="PTHR30309">
    <property type="entry name" value="INNER MEMBRANE PROTEIN YGIH"/>
    <property type="match status" value="1"/>
</dbReference>
<keyword evidence="5 10" id="KW-1133">Transmembrane helix</keyword>
<keyword evidence="12" id="KW-1185">Reference proteome</keyword>
<keyword evidence="9 10" id="KW-1208">Phospholipid metabolism</keyword>
<dbReference type="EC" id="2.3.1.275" evidence="10"/>
<dbReference type="STRING" id="697281.Mahau_1854"/>
<dbReference type="UniPathway" id="UPA00085"/>
<comment type="subunit">
    <text evidence="10">Probably interacts with PlsX.</text>
</comment>
<evidence type="ECO:0000256" key="9">
    <source>
        <dbReference type="ARBA" id="ARBA00023264"/>
    </source>
</evidence>
<evidence type="ECO:0000256" key="10">
    <source>
        <dbReference type="HAMAP-Rule" id="MF_01043"/>
    </source>
</evidence>
<evidence type="ECO:0000256" key="6">
    <source>
        <dbReference type="ARBA" id="ARBA00023098"/>
    </source>
</evidence>
<dbReference type="PANTHER" id="PTHR30309:SF0">
    <property type="entry name" value="GLYCEROL-3-PHOSPHATE ACYLTRANSFERASE-RELATED"/>
    <property type="match status" value="1"/>
</dbReference>
<comment type="function">
    <text evidence="10">Catalyzes the transfer of an acyl group from acyl-phosphate (acyl-PO(4)) to glycerol-3-phosphate (G3P) to form lysophosphatidic acid (LPA). This enzyme utilizes acyl-phosphate as fatty acyl donor, but not acyl-CoA or acyl-ACP.</text>
</comment>
<proteinExistence type="inferred from homology"/>
<keyword evidence="11" id="KW-0012">Acyltransferase</keyword>
<dbReference type="RefSeq" id="WP_013781459.1">
    <property type="nucleotide sequence ID" value="NC_015520.1"/>
</dbReference>
<feature type="transmembrane region" description="Helical" evidence="10">
    <location>
        <begin position="109"/>
        <end position="134"/>
    </location>
</feature>
<dbReference type="GO" id="GO:0008654">
    <property type="term" value="P:phospholipid biosynthetic process"/>
    <property type="evidence" value="ECO:0007669"/>
    <property type="project" value="UniProtKB-UniRule"/>
</dbReference>
<evidence type="ECO:0000256" key="3">
    <source>
        <dbReference type="ARBA" id="ARBA00022679"/>
    </source>
</evidence>
<keyword evidence="2 10" id="KW-0444">Lipid biosynthesis</keyword>
<comment type="pathway">
    <text evidence="10">Lipid metabolism; phospholipid metabolism.</text>
</comment>
<evidence type="ECO:0000313" key="11">
    <source>
        <dbReference type="EMBL" id="AEE97031.1"/>
    </source>
</evidence>
<keyword evidence="1 10" id="KW-1003">Cell membrane</keyword>
<comment type="catalytic activity">
    <reaction evidence="10">
        <text>an acyl phosphate + sn-glycerol 3-phosphate = a 1-acyl-sn-glycero-3-phosphate + phosphate</text>
        <dbReference type="Rhea" id="RHEA:34075"/>
        <dbReference type="ChEBI" id="CHEBI:43474"/>
        <dbReference type="ChEBI" id="CHEBI:57597"/>
        <dbReference type="ChEBI" id="CHEBI:57970"/>
        <dbReference type="ChEBI" id="CHEBI:59918"/>
        <dbReference type="EC" id="2.3.1.275"/>
    </reaction>
</comment>
<reference evidence="11 12" key="2">
    <citation type="journal article" date="2011" name="Stand. Genomic Sci.">
        <title>Complete genome sequence of Mahella australiensis type strain (50-1 BON).</title>
        <authorList>
            <person name="Sikorski J."/>
            <person name="Teshima H."/>
            <person name="Nolan M."/>
            <person name="Lucas S."/>
            <person name="Hammon N."/>
            <person name="Deshpande S."/>
            <person name="Cheng J.F."/>
            <person name="Pitluck S."/>
            <person name="Liolios K."/>
            <person name="Pagani I."/>
            <person name="Ivanova N."/>
            <person name="Huntemann M."/>
            <person name="Mavromatis K."/>
            <person name="Ovchinikova G."/>
            <person name="Pati A."/>
            <person name="Tapia R."/>
            <person name="Han C."/>
            <person name="Goodwin L."/>
            <person name="Chen A."/>
            <person name="Palaniappan K."/>
            <person name="Land M."/>
            <person name="Hauser L."/>
            <person name="Ngatchou-Djao O.D."/>
            <person name="Rohde M."/>
            <person name="Pukall R."/>
            <person name="Spring S."/>
            <person name="Abt B."/>
            <person name="Goker M."/>
            <person name="Detter J.C."/>
            <person name="Woyke T."/>
            <person name="Bristow J."/>
            <person name="Markowitz V."/>
            <person name="Hugenholtz P."/>
            <person name="Eisen J.A."/>
            <person name="Kyrpides N.C."/>
            <person name="Klenk H.P."/>
            <person name="Lapidus A."/>
        </authorList>
    </citation>
    <scope>NUCLEOTIDE SEQUENCE [LARGE SCALE GENOMIC DNA]</scope>
    <source>
        <strain evidence="12">DSM 15567 / CIP 107919 / 50-1 BON</strain>
    </source>
</reference>
<comment type="subcellular location">
    <subcellularLocation>
        <location evidence="10">Cell membrane</location>
        <topology evidence="10">Multi-pass membrane protein</topology>
    </subcellularLocation>
</comment>
<evidence type="ECO:0000256" key="2">
    <source>
        <dbReference type="ARBA" id="ARBA00022516"/>
    </source>
</evidence>
<reference evidence="12" key="1">
    <citation type="submission" date="2010-11" db="EMBL/GenBank/DDBJ databases">
        <title>The complete genome of Mahella australiensis DSM 15567.</title>
        <authorList>
            <consortium name="US DOE Joint Genome Institute (JGI-PGF)"/>
            <person name="Lucas S."/>
            <person name="Copeland A."/>
            <person name="Lapidus A."/>
            <person name="Bruce D."/>
            <person name="Goodwin L."/>
            <person name="Pitluck S."/>
            <person name="Kyrpides N."/>
            <person name="Mavromatis K."/>
            <person name="Pagani I."/>
            <person name="Ivanova N."/>
            <person name="Teshima H."/>
            <person name="Brettin T."/>
            <person name="Detter J.C."/>
            <person name="Han C."/>
            <person name="Tapia R."/>
            <person name="Land M."/>
            <person name="Hauser L."/>
            <person name="Markowitz V."/>
            <person name="Cheng J.-F."/>
            <person name="Hugenholtz P."/>
            <person name="Woyke T."/>
            <person name="Wu D."/>
            <person name="Spring S."/>
            <person name="Pukall R."/>
            <person name="Steenblock K."/>
            <person name="Schneider S."/>
            <person name="Klenk H.-P."/>
            <person name="Eisen J.A."/>
        </authorList>
    </citation>
    <scope>NUCLEOTIDE SEQUENCE [LARGE SCALE GENOMIC DNA]</scope>
    <source>
        <strain evidence="12">DSM 15567 / CIP 107919 / 50-1 BON</strain>
    </source>
</reference>
<evidence type="ECO:0000256" key="5">
    <source>
        <dbReference type="ARBA" id="ARBA00022989"/>
    </source>
</evidence>
<feature type="transmembrane region" description="Helical" evidence="10">
    <location>
        <begin position="80"/>
        <end position="97"/>
    </location>
</feature>
<dbReference type="OrthoDB" id="9777124at2"/>
<protein>
    <recommendedName>
        <fullName evidence="10">Glycerol-3-phosphate acyltransferase</fullName>
    </recommendedName>
    <alternativeName>
        <fullName evidence="10">Acyl-PO4 G3P acyltransferase</fullName>
    </alternativeName>
    <alternativeName>
        <fullName evidence="10">Acyl-phosphate--glycerol-3-phosphate acyltransferase</fullName>
    </alternativeName>
    <alternativeName>
        <fullName evidence="10">G3P acyltransferase</fullName>
        <shortName evidence="10">GPAT</shortName>
        <ecNumber evidence="10">2.3.1.275</ecNumber>
    </alternativeName>
    <alternativeName>
        <fullName evidence="10">Lysophosphatidic acid synthase</fullName>
        <shortName evidence="10">LPA synthase</shortName>
    </alternativeName>
</protein>
<dbReference type="GO" id="GO:0043772">
    <property type="term" value="F:acyl-phosphate glycerol-3-phosphate acyltransferase activity"/>
    <property type="evidence" value="ECO:0007669"/>
    <property type="project" value="UniProtKB-UniRule"/>
</dbReference>
<dbReference type="HAMAP" id="MF_01043">
    <property type="entry name" value="PlsY"/>
    <property type="match status" value="1"/>
</dbReference>
<keyword evidence="6 10" id="KW-0443">Lipid metabolism</keyword>
<dbReference type="HOGENOM" id="CLU_081254_4_0_9"/>
<accession>F4A1B2</accession>
<dbReference type="Pfam" id="PF02660">
    <property type="entry name" value="G3P_acyltransf"/>
    <property type="match status" value="1"/>
</dbReference>
<dbReference type="KEGG" id="mas:Mahau_1854"/>
<feature type="transmembrane region" description="Helical" evidence="10">
    <location>
        <begin position="54"/>
        <end position="74"/>
    </location>
</feature>
<keyword evidence="7 10" id="KW-0472">Membrane</keyword>
<name>F4A1B2_MAHA5</name>
<feature type="transmembrane region" description="Helical" evidence="10">
    <location>
        <begin position="6"/>
        <end position="26"/>
    </location>
</feature>
<dbReference type="eggNOG" id="COG0344">
    <property type="taxonomic scope" value="Bacteria"/>
</dbReference>
<keyword evidence="8 10" id="KW-0594">Phospholipid biosynthesis</keyword>
<evidence type="ECO:0000256" key="8">
    <source>
        <dbReference type="ARBA" id="ARBA00023209"/>
    </source>
</evidence>
<dbReference type="EMBL" id="CP002360">
    <property type="protein sequence ID" value="AEE97031.1"/>
    <property type="molecule type" value="Genomic_DNA"/>
</dbReference>
<feature type="transmembrane region" description="Helical" evidence="10">
    <location>
        <begin position="146"/>
        <end position="174"/>
    </location>
</feature>
<evidence type="ECO:0000256" key="1">
    <source>
        <dbReference type="ARBA" id="ARBA00022475"/>
    </source>
</evidence>
<evidence type="ECO:0000256" key="4">
    <source>
        <dbReference type="ARBA" id="ARBA00022692"/>
    </source>
</evidence>
<evidence type="ECO:0000256" key="7">
    <source>
        <dbReference type="ARBA" id="ARBA00023136"/>
    </source>
</evidence>
<keyword evidence="3 10" id="KW-0808">Transferase</keyword>
<organism evidence="11 12">
    <name type="scientific">Mahella australiensis (strain DSM 15567 / CIP 107919 / 50-1 BON)</name>
    <dbReference type="NCBI Taxonomy" id="697281"/>
    <lineage>
        <taxon>Bacteria</taxon>
        <taxon>Bacillati</taxon>
        <taxon>Bacillota</taxon>
        <taxon>Clostridia</taxon>
        <taxon>Thermoanaerobacterales</taxon>
        <taxon>Thermoanaerobacterales Family IV. Incertae Sedis</taxon>
        <taxon>Mahella</taxon>
    </lineage>
</organism>
<evidence type="ECO:0000313" key="12">
    <source>
        <dbReference type="Proteomes" id="UP000008457"/>
    </source>
</evidence>